<reference evidence="1 2" key="1">
    <citation type="journal article" date="2016" name="Nat. Commun.">
        <title>Extremotolerant tardigrade genome and improved radiotolerance of human cultured cells by tardigrade-unique protein.</title>
        <authorList>
            <person name="Hashimoto T."/>
            <person name="Horikawa D.D."/>
            <person name="Saito Y."/>
            <person name="Kuwahara H."/>
            <person name="Kozuka-Hata H."/>
            <person name="Shin-I T."/>
            <person name="Minakuchi Y."/>
            <person name="Ohishi K."/>
            <person name="Motoyama A."/>
            <person name="Aizu T."/>
            <person name="Enomoto A."/>
            <person name="Kondo K."/>
            <person name="Tanaka S."/>
            <person name="Hara Y."/>
            <person name="Koshikawa S."/>
            <person name="Sagara H."/>
            <person name="Miura T."/>
            <person name="Yokobori S."/>
            <person name="Miyagawa K."/>
            <person name="Suzuki Y."/>
            <person name="Kubo T."/>
            <person name="Oyama M."/>
            <person name="Kohara Y."/>
            <person name="Fujiyama A."/>
            <person name="Arakawa K."/>
            <person name="Katayama T."/>
            <person name="Toyoda A."/>
            <person name="Kunieda T."/>
        </authorList>
    </citation>
    <scope>NUCLEOTIDE SEQUENCE [LARGE SCALE GENOMIC DNA]</scope>
    <source>
        <strain evidence="1 2">YOKOZUNA-1</strain>
    </source>
</reference>
<gene>
    <name evidence="1" type="primary">RvY_08519</name>
    <name evidence="1" type="synonym">RvY_08519.2</name>
    <name evidence="1" type="ORF">RvY_08519-2</name>
</gene>
<keyword evidence="2" id="KW-1185">Reference proteome</keyword>
<dbReference type="AlphaFoldDB" id="A0A1D1VE61"/>
<proteinExistence type="predicted"/>
<evidence type="ECO:0000313" key="1">
    <source>
        <dbReference type="EMBL" id="GAU97173.1"/>
    </source>
</evidence>
<name>A0A1D1VE61_RAMVA</name>
<accession>A0A1D1VE61</accession>
<comment type="caution">
    <text evidence="1">The sequence shown here is derived from an EMBL/GenBank/DDBJ whole genome shotgun (WGS) entry which is preliminary data.</text>
</comment>
<dbReference type="EMBL" id="BDGG01000004">
    <property type="protein sequence ID" value="GAU97173.1"/>
    <property type="molecule type" value="Genomic_DNA"/>
</dbReference>
<sequence>MSQSTKSSHGVPLANRPFFGPFRPILNPSGLHAPTPLVSFSPSSGKIGTLLTSVLLSRKLARFLVNQQNLIRAGFSTGCNHPSVLPLFSSLHLLTFLNSL</sequence>
<dbReference type="Proteomes" id="UP000186922">
    <property type="component" value="Unassembled WGS sequence"/>
</dbReference>
<organism evidence="1 2">
    <name type="scientific">Ramazzottius varieornatus</name>
    <name type="common">Water bear</name>
    <name type="synonym">Tardigrade</name>
    <dbReference type="NCBI Taxonomy" id="947166"/>
    <lineage>
        <taxon>Eukaryota</taxon>
        <taxon>Metazoa</taxon>
        <taxon>Ecdysozoa</taxon>
        <taxon>Tardigrada</taxon>
        <taxon>Eutardigrada</taxon>
        <taxon>Parachela</taxon>
        <taxon>Hypsibioidea</taxon>
        <taxon>Ramazzottiidae</taxon>
        <taxon>Ramazzottius</taxon>
    </lineage>
</organism>
<evidence type="ECO:0000313" key="2">
    <source>
        <dbReference type="Proteomes" id="UP000186922"/>
    </source>
</evidence>
<protein>
    <submittedName>
        <fullName evidence="1">Uncharacterized protein</fullName>
    </submittedName>
</protein>